<dbReference type="PANTHER" id="PTHR24028">
    <property type="entry name" value="CADHERIN-87A"/>
    <property type="match status" value="1"/>
</dbReference>
<feature type="transmembrane region" description="Helical" evidence="15">
    <location>
        <begin position="807"/>
        <end position="831"/>
    </location>
</feature>
<dbReference type="Gene3D" id="2.60.40.60">
    <property type="entry name" value="Cadherins"/>
    <property type="match status" value="5"/>
</dbReference>
<evidence type="ECO:0000256" key="7">
    <source>
        <dbReference type="ARBA" id="ARBA00022837"/>
    </source>
</evidence>
<feature type="domain" description="Cadherin" evidence="17">
    <location>
        <begin position="141"/>
        <end position="245"/>
    </location>
</feature>
<feature type="compositionally biased region" description="Low complexity" evidence="14">
    <location>
        <begin position="1205"/>
        <end position="1229"/>
    </location>
</feature>
<protein>
    <recommendedName>
        <fullName evidence="17">Cadherin domain-containing protein</fullName>
    </recommendedName>
</protein>
<dbReference type="Proteomes" id="UP001367676">
    <property type="component" value="Unassembled WGS sequence"/>
</dbReference>
<comment type="caution">
    <text evidence="18">The sequence shown here is derived from an EMBL/GenBank/DDBJ whole genome shotgun (WGS) entry which is preliminary data.</text>
</comment>
<feature type="compositionally biased region" description="Basic residues" evidence="14">
    <location>
        <begin position="1634"/>
        <end position="1644"/>
    </location>
</feature>
<feature type="compositionally biased region" description="Polar residues" evidence="14">
    <location>
        <begin position="1322"/>
        <end position="1334"/>
    </location>
</feature>
<evidence type="ECO:0000313" key="18">
    <source>
        <dbReference type="EMBL" id="KAK7585886.1"/>
    </source>
</evidence>
<reference evidence="18 19" key="1">
    <citation type="submission" date="2024-03" db="EMBL/GenBank/DDBJ databases">
        <title>Adaptation during the transition from Ophiocordyceps entomopathogen to insect associate is accompanied by gene loss and intensified selection.</title>
        <authorList>
            <person name="Ward C.M."/>
            <person name="Onetto C.A."/>
            <person name="Borneman A.R."/>
        </authorList>
    </citation>
    <scope>NUCLEOTIDE SEQUENCE [LARGE SCALE GENOMIC DNA]</scope>
    <source>
        <strain evidence="18">AWRI1</strain>
        <tissue evidence="18">Single Adult Female</tissue>
    </source>
</reference>
<gene>
    <name evidence="18" type="ORF">V9T40_000065</name>
</gene>
<dbReference type="FunFam" id="2.60.40.60:FF:000092">
    <property type="entry name" value="Protocadherin 8"/>
    <property type="match status" value="1"/>
</dbReference>
<dbReference type="PRINTS" id="PR00205">
    <property type="entry name" value="CADHERIN"/>
</dbReference>
<dbReference type="PANTHER" id="PTHR24028:SF263">
    <property type="entry name" value="CADHERIN-RELATED FAMILY MEMBER 1"/>
    <property type="match status" value="1"/>
</dbReference>
<keyword evidence="2" id="KW-1003">Cell membrane</keyword>
<dbReference type="InterPro" id="IPR050174">
    <property type="entry name" value="Protocadherin/Cadherin-CA"/>
</dbReference>
<evidence type="ECO:0000256" key="3">
    <source>
        <dbReference type="ARBA" id="ARBA00022692"/>
    </source>
</evidence>
<feature type="region of interest" description="Disordered" evidence="14">
    <location>
        <begin position="1634"/>
        <end position="1697"/>
    </location>
</feature>
<evidence type="ECO:0000256" key="8">
    <source>
        <dbReference type="ARBA" id="ARBA00022889"/>
    </source>
</evidence>
<feature type="region of interest" description="Disordered" evidence="14">
    <location>
        <begin position="1353"/>
        <end position="1388"/>
    </location>
</feature>
<evidence type="ECO:0000256" key="2">
    <source>
        <dbReference type="ARBA" id="ARBA00022475"/>
    </source>
</evidence>
<keyword evidence="3 15" id="KW-0812">Transmembrane</keyword>
<feature type="region of interest" description="Disordered" evidence="14">
    <location>
        <begin position="1125"/>
        <end position="1155"/>
    </location>
</feature>
<accession>A0AAN9THS0</accession>
<keyword evidence="9 15" id="KW-1133">Transmembrane helix</keyword>
<keyword evidence="10 15" id="KW-0472">Membrane</keyword>
<evidence type="ECO:0000256" key="1">
    <source>
        <dbReference type="ARBA" id="ARBA00004251"/>
    </source>
</evidence>
<proteinExistence type="predicted"/>
<sequence>MRFLLLTMWALFAASSANYPVFEGANQLKELRIPADVRIGSVIYRLRASDSDHDYPLQFDATDYGSYVVRVENLPCGVNSTHCEANVYLDRVLMNGQVFKFRFTVRDTKGDTTTTSASIEVTDAPVDITAIFPHLPGIIILPESTKVGTELEYVIVRTHPEHKKPVFLEIRGSPVVDFSKIRNSQETTTGVIALKQSLDFEQQNMYKLQIFALDMFTDKLVDSRNIAGFEIILIVEDVHDTPPIFTRIDPIVKLPGNLTQGAVITKVTAVDGDKGNPRQIKYGLVSENNPFTIFFNIDRISGQITLAKPLKQLTAIVHTHQPILMTIVAEEEKSKPSDVSMSTTATIALLLAEAGNTAPYFDNDHYVCHLNENSPQGTALVFSDAYSTQVHDDDMGKQGVFSLILDQNNGTFEISPNVVERKAFFTVRVRNKLLLDYEIRKSVHFVIVARELDPGSLSSSATVLVYLSDVNDNHPQFQKSIYMASIPENATANAFITEVKAVDIDTGAAGIVHYPRIHGFRNSSLLLNSVTGAISIASDNHGFDREEASEYHMTVEARDMEGTGLLATVPLVIRILDVNDETPSFDNNQYHFTLSSDLRNFSTQAFVKAIDKDAEPPNNVVRYEIINGNYDNKFNLNMETGELTVRYPESQRQSRIRRQASPNPANNVFILTVRAYDLGVPHRWTTTQVRIFPPDTGSRLMHFILPAKGLDYQSIEDLLTKMTGGRVTIVEIKPGESRRHTRAVSEDTERQSSSEKSTIVTRVTYGDDSVVDVEQVYRLLQPVFYKRPQHSEEESLPVHTAEYGTKFYWILLIILLLLIVILIALLLCYMWKCFPSIFNKTKKGNRVSAESKIAVNLHNKGVQAANNNHVERSGSGDSIRRNRNWKFYRHREPEPQAQPVLLISKNISPVQYRTAARMNDDVSAFIYRTSDLGAADKQGDLYIQDIADTTEYSILDPAKLHMRTYTEKFGAVDGKFDRRRESPASNGINIVPPKRAETYLKEGNAEILRLRTEDHRIQGADYSEQSNQNADSVFRVPLNEAHDKITGNLYGQDQQRHHSTSISPAYLGHFIETERGTKAEEKVQETEQKSFKDTNARVENDLSKVTAPRSAEEVAEVLQRPSSIDQVRVRRDTGGIEDVEDSHRGDRQEETLHKKSFELSPQLNREANLSESINEILRNRVEDGSRPSVDSVNMGESYKEILRQSVENSRSSVDRSSSSSTSKRQSVDSLPPSDANALTNIQEGNSSKLTHQLSKESNEKNSSQPTSHSSSAKIRRSNPQIESSQTTDELIQEILDNSQPAKMDQALEQSASVDAGFKDEQSISTQNGKTSSDSKLAGEKSLHERFETFSVLQDGKPTTEDAEPEKVETKISLSNASELTSDRLPSDVNGAVSKMLNLQSQTKQQPSVTESTDPPLSAFLVEKQLTNLDQGEDTISLPGSLSMATQTDRHQATQTDLLCLLRPEPRRTKSENDDSSDSEPDGGKISRHKGRHKIRTPIMEESESSEGLRSAGGLPTSLSSSSRVLSWKPDRVVFRTSSRLHDSTDSNNSTVTVTKRSRASRSLDDAKKSISLTNIDACHLLSDRELYTPRSLKSRIIARRLSASEAVKEAAMKTNASDEVTKQRRLNALEKLTGRKAKLTRQPRRMMDSEPESSEKGDSYVVLAKDEGESGQLPKTPEDGQTATYASGSTLKLRGKNQPLMEKKSVFTIAYDDATTEHLGVSSNGSANE</sequence>
<evidence type="ECO:0000256" key="9">
    <source>
        <dbReference type="ARBA" id="ARBA00022989"/>
    </source>
</evidence>
<feature type="domain" description="Cadherin" evidence="17">
    <location>
        <begin position="478"/>
        <end position="585"/>
    </location>
</feature>
<dbReference type="GO" id="GO:0007156">
    <property type="term" value="P:homophilic cell adhesion via plasma membrane adhesion molecules"/>
    <property type="evidence" value="ECO:0007669"/>
    <property type="project" value="InterPro"/>
</dbReference>
<evidence type="ECO:0000256" key="13">
    <source>
        <dbReference type="PROSITE-ProRule" id="PRU00043"/>
    </source>
</evidence>
<evidence type="ECO:0000256" key="10">
    <source>
        <dbReference type="ARBA" id="ARBA00023136"/>
    </source>
</evidence>
<dbReference type="Pfam" id="PF00028">
    <property type="entry name" value="Cadherin"/>
    <property type="match status" value="2"/>
</dbReference>
<feature type="compositionally biased region" description="Basic and acidic residues" evidence="14">
    <location>
        <begin position="1463"/>
        <end position="1472"/>
    </location>
</feature>
<evidence type="ECO:0000256" key="6">
    <source>
        <dbReference type="ARBA" id="ARBA00022737"/>
    </source>
</evidence>
<feature type="region of interest" description="Disordered" evidence="14">
    <location>
        <begin position="1204"/>
        <end position="1286"/>
    </location>
</feature>
<dbReference type="FunFam" id="2.60.40.60:FF:000289">
    <property type="entry name" value="cadherin-86C isoform X2"/>
    <property type="match status" value="1"/>
</dbReference>
<evidence type="ECO:0000256" key="11">
    <source>
        <dbReference type="ARBA" id="ARBA00023180"/>
    </source>
</evidence>
<keyword evidence="8" id="KW-0130">Cell adhesion</keyword>
<dbReference type="InterPro" id="IPR002126">
    <property type="entry name" value="Cadherin-like_dom"/>
</dbReference>
<dbReference type="SMART" id="SM00112">
    <property type="entry name" value="CA"/>
    <property type="match status" value="5"/>
</dbReference>
<evidence type="ECO:0000259" key="17">
    <source>
        <dbReference type="PROSITE" id="PS50268"/>
    </source>
</evidence>
<dbReference type="SUPFAM" id="SSF49313">
    <property type="entry name" value="Cadherin-like"/>
    <property type="match status" value="5"/>
</dbReference>
<keyword evidence="7 13" id="KW-0106">Calcium</keyword>
<dbReference type="GO" id="GO:0005509">
    <property type="term" value="F:calcium ion binding"/>
    <property type="evidence" value="ECO:0007669"/>
    <property type="project" value="UniProtKB-UniRule"/>
</dbReference>
<dbReference type="GO" id="GO:0005886">
    <property type="term" value="C:plasma membrane"/>
    <property type="evidence" value="ECO:0007669"/>
    <property type="project" value="UniProtKB-SubCell"/>
</dbReference>
<feature type="region of interest" description="Disordered" evidence="14">
    <location>
        <begin position="1538"/>
        <end position="1564"/>
    </location>
</feature>
<feature type="domain" description="Cadherin" evidence="17">
    <location>
        <begin position="246"/>
        <end position="361"/>
    </location>
</feature>
<evidence type="ECO:0000256" key="12">
    <source>
        <dbReference type="ARBA" id="ARBA00059331"/>
    </source>
</evidence>
<feature type="signal peptide" evidence="16">
    <location>
        <begin position="1"/>
        <end position="17"/>
    </location>
</feature>
<feature type="compositionally biased region" description="Low complexity" evidence="14">
    <location>
        <begin position="1545"/>
        <end position="1554"/>
    </location>
</feature>
<feature type="compositionally biased region" description="Polar residues" evidence="14">
    <location>
        <begin position="1236"/>
        <end position="1252"/>
    </location>
</feature>
<feature type="compositionally biased region" description="Polar residues" evidence="14">
    <location>
        <begin position="1679"/>
        <end position="1690"/>
    </location>
</feature>
<keyword evidence="19" id="KW-1185">Reference proteome</keyword>
<dbReference type="FunFam" id="2.60.40.60:FF:000098">
    <property type="entry name" value="cadherin-23 isoform X1"/>
    <property type="match status" value="1"/>
</dbReference>
<dbReference type="CDD" id="cd11304">
    <property type="entry name" value="Cadherin_repeat"/>
    <property type="match status" value="5"/>
</dbReference>
<feature type="compositionally biased region" description="Polar residues" evidence="14">
    <location>
        <begin position="1445"/>
        <end position="1456"/>
    </location>
</feature>
<feature type="domain" description="Cadherin" evidence="17">
    <location>
        <begin position="362"/>
        <end position="477"/>
    </location>
</feature>
<feature type="chain" id="PRO_5043005629" description="Cadherin domain-containing protein" evidence="16">
    <location>
        <begin position="18"/>
        <end position="1729"/>
    </location>
</feature>
<dbReference type="InterPro" id="IPR015919">
    <property type="entry name" value="Cadherin-like_sf"/>
</dbReference>
<name>A0AAN9THS0_9HEMI</name>
<feature type="region of interest" description="Disordered" evidence="14">
    <location>
        <begin position="1301"/>
        <end position="1338"/>
    </location>
</feature>
<evidence type="ECO:0000313" key="19">
    <source>
        <dbReference type="Proteomes" id="UP001367676"/>
    </source>
</evidence>
<feature type="compositionally biased region" description="Basic residues" evidence="14">
    <location>
        <begin position="1485"/>
        <end position="1495"/>
    </location>
</feature>
<comment type="subcellular location">
    <subcellularLocation>
        <location evidence="1">Cell membrane</location>
        <topology evidence="1">Single-pass type I membrane protein</topology>
    </subcellularLocation>
</comment>
<organism evidence="18 19">
    <name type="scientific">Parthenolecanium corni</name>
    <dbReference type="NCBI Taxonomy" id="536013"/>
    <lineage>
        <taxon>Eukaryota</taxon>
        <taxon>Metazoa</taxon>
        <taxon>Ecdysozoa</taxon>
        <taxon>Arthropoda</taxon>
        <taxon>Hexapoda</taxon>
        <taxon>Insecta</taxon>
        <taxon>Pterygota</taxon>
        <taxon>Neoptera</taxon>
        <taxon>Paraneoptera</taxon>
        <taxon>Hemiptera</taxon>
        <taxon>Sternorrhyncha</taxon>
        <taxon>Coccoidea</taxon>
        <taxon>Coccidae</taxon>
        <taxon>Parthenolecanium</taxon>
    </lineage>
</organism>
<feature type="compositionally biased region" description="Basic and acidic residues" evidence="14">
    <location>
        <begin position="1645"/>
        <end position="1668"/>
    </location>
</feature>
<evidence type="ECO:0000256" key="4">
    <source>
        <dbReference type="ARBA" id="ARBA00022723"/>
    </source>
</evidence>
<keyword evidence="6" id="KW-0677">Repeat</keyword>
<feature type="region of interest" description="Disordered" evidence="14">
    <location>
        <begin position="1445"/>
        <end position="1522"/>
    </location>
</feature>
<feature type="domain" description="Cadherin" evidence="17">
    <location>
        <begin position="586"/>
        <end position="708"/>
    </location>
</feature>
<dbReference type="EMBL" id="JBBCAQ010000028">
    <property type="protein sequence ID" value="KAK7585886.1"/>
    <property type="molecule type" value="Genomic_DNA"/>
</dbReference>
<dbReference type="PROSITE" id="PS50268">
    <property type="entry name" value="CADHERIN_2"/>
    <property type="match status" value="5"/>
</dbReference>
<evidence type="ECO:0000256" key="16">
    <source>
        <dbReference type="SAM" id="SignalP"/>
    </source>
</evidence>
<dbReference type="PROSITE" id="PS00232">
    <property type="entry name" value="CADHERIN_1"/>
    <property type="match status" value="1"/>
</dbReference>
<keyword evidence="5 16" id="KW-0732">Signal</keyword>
<evidence type="ECO:0000256" key="5">
    <source>
        <dbReference type="ARBA" id="ARBA00022729"/>
    </source>
</evidence>
<keyword evidence="11" id="KW-0325">Glycoprotein</keyword>
<keyword evidence="4" id="KW-0479">Metal-binding</keyword>
<dbReference type="InterPro" id="IPR020894">
    <property type="entry name" value="Cadherin_CS"/>
</dbReference>
<evidence type="ECO:0000256" key="15">
    <source>
        <dbReference type="SAM" id="Phobius"/>
    </source>
</evidence>
<evidence type="ECO:0000256" key="14">
    <source>
        <dbReference type="SAM" id="MobiDB-lite"/>
    </source>
</evidence>
<feature type="compositionally biased region" description="Basic and acidic residues" evidence="14">
    <location>
        <begin position="1141"/>
        <end position="1155"/>
    </location>
</feature>
<feature type="compositionally biased region" description="Polar residues" evidence="14">
    <location>
        <begin position="1260"/>
        <end position="1286"/>
    </location>
</feature>
<comment type="function">
    <text evidence="12">Cadherins are calcium-dependent cell adhesion proteins. They preferentially interact with themselves in a homophilic manner in connecting cells.</text>
</comment>